<gene>
    <name evidence="2" type="ORF">PoB_003506000</name>
</gene>
<evidence type="ECO:0000256" key="1">
    <source>
        <dbReference type="SAM" id="MobiDB-lite"/>
    </source>
</evidence>
<feature type="region of interest" description="Disordered" evidence="1">
    <location>
        <begin position="1"/>
        <end position="63"/>
    </location>
</feature>
<organism evidence="2 3">
    <name type="scientific">Plakobranchus ocellatus</name>
    <dbReference type="NCBI Taxonomy" id="259542"/>
    <lineage>
        <taxon>Eukaryota</taxon>
        <taxon>Metazoa</taxon>
        <taxon>Spiralia</taxon>
        <taxon>Lophotrochozoa</taxon>
        <taxon>Mollusca</taxon>
        <taxon>Gastropoda</taxon>
        <taxon>Heterobranchia</taxon>
        <taxon>Euthyneura</taxon>
        <taxon>Panpulmonata</taxon>
        <taxon>Sacoglossa</taxon>
        <taxon>Placobranchoidea</taxon>
        <taxon>Plakobranchidae</taxon>
        <taxon>Plakobranchus</taxon>
    </lineage>
</organism>
<keyword evidence="3" id="KW-1185">Reference proteome</keyword>
<reference evidence="2 3" key="1">
    <citation type="journal article" date="2021" name="Elife">
        <title>Chloroplast acquisition without the gene transfer in kleptoplastic sea slugs, Plakobranchus ocellatus.</title>
        <authorList>
            <person name="Maeda T."/>
            <person name="Takahashi S."/>
            <person name="Yoshida T."/>
            <person name="Shimamura S."/>
            <person name="Takaki Y."/>
            <person name="Nagai Y."/>
            <person name="Toyoda A."/>
            <person name="Suzuki Y."/>
            <person name="Arimoto A."/>
            <person name="Ishii H."/>
            <person name="Satoh N."/>
            <person name="Nishiyama T."/>
            <person name="Hasebe M."/>
            <person name="Maruyama T."/>
            <person name="Minagawa J."/>
            <person name="Obokata J."/>
            <person name="Shigenobu S."/>
        </authorList>
    </citation>
    <scope>NUCLEOTIDE SEQUENCE [LARGE SCALE GENOMIC DNA]</scope>
</reference>
<accession>A0AAV4AMH9</accession>
<feature type="compositionally biased region" description="Basic and acidic residues" evidence="1">
    <location>
        <begin position="35"/>
        <end position="44"/>
    </location>
</feature>
<evidence type="ECO:0000313" key="3">
    <source>
        <dbReference type="Proteomes" id="UP000735302"/>
    </source>
</evidence>
<feature type="compositionally biased region" description="Low complexity" evidence="1">
    <location>
        <begin position="50"/>
        <end position="63"/>
    </location>
</feature>
<dbReference type="Proteomes" id="UP000735302">
    <property type="component" value="Unassembled WGS sequence"/>
</dbReference>
<evidence type="ECO:0000313" key="2">
    <source>
        <dbReference type="EMBL" id="GFO08555.1"/>
    </source>
</evidence>
<sequence length="106" mass="11425">MSQHIRQVLKAHDGDTNTAAESLTKTQNEQTQRIADAKAEEMGKGSEPAKSNSKSQSSGSLLKNNLSGNKGEVVVACALDYFVGLDSNQTKDILLITTYIVLVLCR</sequence>
<dbReference type="AlphaFoldDB" id="A0AAV4AMH9"/>
<protein>
    <submittedName>
        <fullName evidence="2">Uncharacterized protein</fullName>
    </submittedName>
</protein>
<name>A0AAV4AMH9_9GAST</name>
<dbReference type="EMBL" id="BLXT01003971">
    <property type="protein sequence ID" value="GFO08555.1"/>
    <property type="molecule type" value="Genomic_DNA"/>
</dbReference>
<feature type="compositionally biased region" description="Polar residues" evidence="1">
    <location>
        <begin position="16"/>
        <end position="33"/>
    </location>
</feature>
<comment type="caution">
    <text evidence="2">The sequence shown here is derived from an EMBL/GenBank/DDBJ whole genome shotgun (WGS) entry which is preliminary data.</text>
</comment>
<proteinExistence type="predicted"/>